<keyword evidence="2" id="KW-1185">Reference proteome</keyword>
<evidence type="ECO:0000313" key="2">
    <source>
        <dbReference type="Proteomes" id="UP000319865"/>
    </source>
</evidence>
<dbReference type="Proteomes" id="UP000319865">
    <property type="component" value="Unassembled WGS sequence"/>
</dbReference>
<dbReference type="AlphaFoldDB" id="A0A543PHY2"/>
<proteinExistence type="predicted"/>
<reference evidence="1 2" key="1">
    <citation type="submission" date="2019-06" db="EMBL/GenBank/DDBJ databases">
        <title>Sequencing the genomes of 1000 actinobacteria strains.</title>
        <authorList>
            <person name="Klenk H.-P."/>
        </authorList>
    </citation>
    <scope>NUCLEOTIDE SEQUENCE [LARGE SCALE GENOMIC DNA]</scope>
    <source>
        <strain evidence="1 2">DSM 46837</strain>
    </source>
</reference>
<name>A0A543PHY2_9ACTN</name>
<accession>A0A543PHY2</accession>
<protein>
    <submittedName>
        <fullName evidence="1">Uncharacterized protein</fullName>
    </submittedName>
</protein>
<sequence length="105" mass="11191">MTTLSVMISPPNAARRPDRLPPDVVGRLRHWVRTCLRLDDEVVVSVAQLACPDAGCAPVETVLAVLTPKTTVHRTIPLPADRITVADVQAAFAIPVSSGLDRSAS</sequence>
<comment type="caution">
    <text evidence="1">The sequence shown here is derived from an EMBL/GenBank/DDBJ whole genome shotgun (WGS) entry which is preliminary data.</text>
</comment>
<gene>
    <name evidence="1" type="ORF">FHU33_3149</name>
</gene>
<organism evidence="1 2">
    <name type="scientific">Blastococcus colisei</name>
    <dbReference type="NCBI Taxonomy" id="1564162"/>
    <lineage>
        <taxon>Bacteria</taxon>
        <taxon>Bacillati</taxon>
        <taxon>Actinomycetota</taxon>
        <taxon>Actinomycetes</taxon>
        <taxon>Geodermatophilales</taxon>
        <taxon>Geodermatophilaceae</taxon>
        <taxon>Blastococcus</taxon>
    </lineage>
</organism>
<dbReference type="EMBL" id="VFQE01000001">
    <property type="protein sequence ID" value="TQN43688.1"/>
    <property type="molecule type" value="Genomic_DNA"/>
</dbReference>
<evidence type="ECO:0000313" key="1">
    <source>
        <dbReference type="EMBL" id="TQN43688.1"/>
    </source>
</evidence>